<dbReference type="AlphaFoldDB" id="A0A9W6GQS4"/>
<accession>A0A9W6GQS4</accession>
<gene>
    <name evidence="1" type="ORF">LMG27198_02930</name>
</gene>
<organism evidence="1 2">
    <name type="scientific">Methylocystis echinoides</name>
    <dbReference type="NCBI Taxonomy" id="29468"/>
    <lineage>
        <taxon>Bacteria</taxon>
        <taxon>Pseudomonadati</taxon>
        <taxon>Pseudomonadota</taxon>
        <taxon>Alphaproteobacteria</taxon>
        <taxon>Hyphomicrobiales</taxon>
        <taxon>Methylocystaceae</taxon>
        <taxon>Methylocystis</taxon>
    </lineage>
</organism>
<evidence type="ECO:0000313" key="2">
    <source>
        <dbReference type="Proteomes" id="UP001144323"/>
    </source>
</evidence>
<reference evidence="1" key="1">
    <citation type="journal article" date="2023" name="Int. J. Syst. Evol. Microbiol.">
        <title>Methylocystis iwaonis sp. nov., a type II methane-oxidizing bacterium from surface soil of a rice paddy field in Japan, and emended description of the genus Methylocystis (ex Whittenbury et al. 1970) Bowman et al. 1993.</title>
        <authorList>
            <person name="Kaise H."/>
            <person name="Sawadogo J.B."/>
            <person name="Alam M.S."/>
            <person name="Ueno C."/>
            <person name="Dianou D."/>
            <person name="Shinjo R."/>
            <person name="Asakawa S."/>
        </authorList>
    </citation>
    <scope>NUCLEOTIDE SEQUENCE</scope>
    <source>
        <strain evidence="1">LMG27198</strain>
    </source>
</reference>
<keyword evidence="2" id="KW-1185">Reference proteome</keyword>
<evidence type="ECO:0000313" key="1">
    <source>
        <dbReference type="EMBL" id="GLI91301.1"/>
    </source>
</evidence>
<proteinExistence type="predicted"/>
<dbReference type="Proteomes" id="UP001144323">
    <property type="component" value="Unassembled WGS sequence"/>
</dbReference>
<name>A0A9W6GQS4_9HYPH</name>
<dbReference type="EMBL" id="BSEC01000001">
    <property type="protein sequence ID" value="GLI91301.1"/>
    <property type="molecule type" value="Genomic_DNA"/>
</dbReference>
<protein>
    <submittedName>
        <fullName evidence="1">Uncharacterized protein</fullName>
    </submittedName>
</protein>
<comment type="caution">
    <text evidence="1">The sequence shown here is derived from an EMBL/GenBank/DDBJ whole genome shotgun (WGS) entry which is preliminary data.</text>
</comment>
<sequence length="101" mass="10834">MRCELHAANADAASKKDDGWQQLLPALERGAPISRRNAIIRHGDPSGALPQSTSVDIMSGFRAASCRPFWQGGPTQKSAGRAAFGGRAAKYRVKLDREACP</sequence>